<evidence type="ECO:0008006" key="4">
    <source>
        <dbReference type="Google" id="ProtNLM"/>
    </source>
</evidence>
<evidence type="ECO:0000313" key="3">
    <source>
        <dbReference type="Proteomes" id="UP000177810"/>
    </source>
</evidence>
<dbReference type="Proteomes" id="UP000177810">
    <property type="component" value="Unassembled WGS sequence"/>
</dbReference>
<evidence type="ECO:0000256" key="1">
    <source>
        <dbReference type="SAM" id="MobiDB-lite"/>
    </source>
</evidence>
<proteinExistence type="predicted"/>
<sequence length="331" mass="39750">MRKVYYRIMAKKPKKNRRKVAKRPIKRIRPHEKVVARKKKIVKRPKKKVKILRFEKRVKKIVRKTRKKKVIKKVKPRKVIKRKIKRVDKKRPVKKIWQRKKVAKKTKRPAKRRKSRKVKSIKPRVYIGKGALEQLFESQPKLKLLKFFFRNSKDVFRQKDIFKRLRSNISVLRQELNKLENIGIIKQKKAWLSFERKSGRIKKEKKIVYYLNPGFDFINELRNLILKSTISSKDDLINTVRRLGNIKLLVLSGVFTADDASRVDLLIVGDKINQRKFNNFLKDLEAEVGKELNCAVMTSKEFNYRYDMYDRFVRDLLTGKNEVLINRVNLW</sequence>
<dbReference type="AlphaFoldDB" id="A0A1G2F410"/>
<accession>A0A1G2F410</accession>
<name>A0A1G2F410_9BACT</name>
<organism evidence="2 3">
    <name type="scientific">Candidatus Portnoybacteria bacterium RBG_13_40_8</name>
    <dbReference type="NCBI Taxonomy" id="1801990"/>
    <lineage>
        <taxon>Bacteria</taxon>
        <taxon>Candidatus Portnoyibacteriota</taxon>
    </lineage>
</organism>
<dbReference type="STRING" id="1801990.A2V69_03245"/>
<reference evidence="2 3" key="1">
    <citation type="journal article" date="2016" name="Nat. Commun.">
        <title>Thousands of microbial genomes shed light on interconnected biogeochemical processes in an aquifer system.</title>
        <authorList>
            <person name="Anantharaman K."/>
            <person name="Brown C.T."/>
            <person name="Hug L.A."/>
            <person name="Sharon I."/>
            <person name="Castelle C.J."/>
            <person name="Probst A.J."/>
            <person name="Thomas B.C."/>
            <person name="Singh A."/>
            <person name="Wilkins M.J."/>
            <person name="Karaoz U."/>
            <person name="Brodie E.L."/>
            <person name="Williams K.H."/>
            <person name="Hubbard S.S."/>
            <person name="Banfield J.F."/>
        </authorList>
    </citation>
    <scope>NUCLEOTIDE SEQUENCE [LARGE SCALE GENOMIC DNA]</scope>
</reference>
<protein>
    <recommendedName>
        <fullName evidence="4">HTH arsR-type domain-containing protein</fullName>
    </recommendedName>
</protein>
<gene>
    <name evidence="2" type="ORF">A2V69_03245</name>
</gene>
<feature type="region of interest" description="Disordered" evidence="1">
    <location>
        <begin position="100"/>
        <end position="119"/>
    </location>
</feature>
<evidence type="ECO:0000313" key="2">
    <source>
        <dbReference type="EMBL" id="OGZ32816.1"/>
    </source>
</evidence>
<comment type="caution">
    <text evidence="2">The sequence shown here is derived from an EMBL/GenBank/DDBJ whole genome shotgun (WGS) entry which is preliminary data.</text>
</comment>
<dbReference type="EMBL" id="MHMT01000013">
    <property type="protein sequence ID" value="OGZ32816.1"/>
    <property type="molecule type" value="Genomic_DNA"/>
</dbReference>